<protein>
    <submittedName>
        <fullName evidence="2">Pilus assembly protein CpaB</fullName>
    </submittedName>
</protein>
<accession>A0ABU0IYP5</accession>
<name>A0ABU0IYP5_9CAUL</name>
<dbReference type="NCBIfam" id="TIGR03177">
    <property type="entry name" value="pilus_cpaB"/>
    <property type="match status" value="1"/>
</dbReference>
<dbReference type="EMBL" id="JAUSVS010000011">
    <property type="protein sequence ID" value="MDQ0466441.1"/>
    <property type="molecule type" value="Genomic_DNA"/>
</dbReference>
<feature type="domain" description="SAF" evidence="1">
    <location>
        <begin position="49"/>
        <end position="141"/>
    </location>
</feature>
<dbReference type="InterPro" id="IPR031571">
    <property type="entry name" value="RcpC_dom"/>
</dbReference>
<dbReference type="InterPro" id="IPR013974">
    <property type="entry name" value="SAF"/>
</dbReference>
<dbReference type="Pfam" id="PF08666">
    <property type="entry name" value="SAF"/>
    <property type="match status" value="1"/>
</dbReference>
<evidence type="ECO:0000313" key="3">
    <source>
        <dbReference type="Proteomes" id="UP001228905"/>
    </source>
</evidence>
<dbReference type="RefSeq" id="WP_307352541.1">
    <property type="nucleotide sequence ID" value="NZ_JAUSVS010000011.1"/>
</dbReference>
<comment type="caution">
    <text evidence="2">The sequence shown here is derived from an EMBL/GenBank/DDBJ whole genome shotgun (WGS) entry which is preliminary data.</text>
</comment>
<evidence type="ECO:0000313" key="2">
    <source>
        <dbReference type="EMBL" id="MDQ0466441.1"/>
    </source>
</evidence>
<dbReference type="InterPro" id="IPR017592">
    <property type="entry name" value="Pilus_assmbl_Flp-typ_CpaB"/>
</dbReference>
<dbReference type="Pfam" id="PF16976">
    <property type="entry name" value="RcpC"/>
    <property type="match status" value="1"/>
</dbReference>
<gene>
    <name evidence="2" type="ORF">QO010_004234</name>
</gene>
<sequence length="294" mass="30025">MNAVRLIILLVAITASIGLAVVVRGVVVGKKPSTAAAAPMVTPASKPMAQVLVAKRDLPVGARLTPADVDWQAWPADSLNSAFITDGAPPAAPETGAKGAVDKAKKTASTLFGGAAMQQVVGAIVKEPILANEPMTLRKLVRSGEGNYMAVVVQPGMRAMSVSVTVDTGAGGFILPGDRVDVILATQVEGGRGFTSSTVLKNIRVLAIDQASEPDKDAKTMVGAVATLEIATGDTEVLTSAQAAAKTQGLLVLALRSYADAGAASGRVAQGPVEDTSTVRVFRNGQSSEVTVTR</sequence>
<organism evidence="2 3">
    <name type="scientific">Caulobacter ginsengisoli</name>
    <dbReference type="NCBI Taxonomy" id="400775"/>
    <lineage>
        <taxon>Bacteria</taxon>
        <taxon>Pseudomonadati</taxon>
        <taxon>Pseudomonadota</taxon>
        <taxon>Alphaproteobacteria</taxon>
        <taxon>Caulobacterales</taxon>
        <taxon>Caulobacteraceae</taxon>
        <taxon>Caulobacter</taxon>
    </lineage>
</organism>
<reference evidence="2 3" key="1">
    <citation type="submission" date="2023-07" db="EMBL/GenBank/DDBJ databases">
        <title>Genomic Encyclopedia of Type Strains, Phase IV (KMG-IV): sequencing the most valuable type-strain genomes for metagenomic binning, comparative biology and taxonomic classification.</title>
        <authorList>
            <person name="Goeker M."/>
        </authorList>
    </citation>
    <scope>NUCLEOTIDE SEQUENCE [LARGE SCALE GENOMIC DNA]</scope>
    <source>
        <strain evidence="2 3">DSM 18695</strain>
    </source>
</reference>
<proteinExistence type="predicted"/>
<dbReference type="SMART" id="SM00858">
    <property type="entry name" value="SAF"/>
    <property type="match status" value="1"/>
</dbReference>
<evidence type="ECO:0000259" key="1">
    <source>
        <dbReference type="SMART" id="SM00858"/>
    </source>
</evidence>
<keyword evidence="3" id="KW-1185">Reference proteome</keyword>
<dbReference type="CDD" id="cd11614">
    <property type="entry name" value="SAF_CpaB_FlgA_like"/>
    <property type="match status" value="1"/>
</dbReference>
<dbReference type="Proteomes" id="UP001228905">
    <property type="component" value="Unassembled WGS sequence"/>
</dbReference>